<dbReference type="Proteomes" id="UP000694844">
    <property type="component" value="Chromosome 8"/>
</dbReference>
<dbReference type="GO" id="GO:0000775">
    <property type="term" value="C:chromosome, centromeric region"/>
    <property type="evidence" value="ECO:0007669"/>
    <property type="project" value="InterPro"/>
</dbReference>
<gene>
    <name evidence="3" type="primary">LOC111110181</name>
</gene>
<keyword evidence="2" id="KW-1185">Reference proteome</keyword>
<evidence type="ECO:0000313" key="3">
    <source>
        <dbReference type="RefSeq" id="XP_022302283.1"/>
    </source>
</evidence>
<dbReference type="Pfam" id="PF13096">
    <property type="entry name" value="CENP-P"/>
    <property type="match status" value="1"/>
</dbReference>
<sequence>MTDIQQRIDLFGEEEAALGQTLTAMSRSIQRRVFNSGISEDIQNIEQEIQELNEAISQRTKTVTQKAQELYEMKYGEGREKSEEEKMKEVQQLQSQLERTKEITGVVVEKYSKQTDDPGTDSHCSVEGSILGNQFSVQCDVDIPQEGKHVTFRNLDVSVADDLLQRLQQPLIQLSDNNAVGSFFSLVSHYSRWNRHRDDTFRCFMQKYPDIVSTDSEEDTVLLLQSPQTHDSLTLCICWSFTLDPLCQFHPDLKLEVIVNKQLLEADKEDVIKEAPQMFQKIVESHGIERGIDAMIKLMDGT</sequence>
<keyword evidence="1" id="KW-0175">Coiled coil</keyword>
<feature type="coiled-coil region" evidence="1">
    <location>
        <begin position="35"/>
        <end position="103"/>
    </location>
</feature>
<dbReference type="OrthoDB" id="6070308at2759"/>
<dbReference type="InterPro" id="IPR027801">
    <property type="entry name" value="CENP-P"/>
</dbReference>
<dbReference type="KEGG" id="cvn:111110181"/>
<dbReference type="RefSeq" id="XP_022302283.1">
    <property type="nucleotide sequence ID" value="XM_022446575.1"/>
</dbReference>
<protein>
    <submittedName>
        <fullName evidence="3">Centromere protein P-like</fullName>
    </submittedName>
</protein>
<dbReference type="PANTHER" id="PTHR28577:SF1">
    <property type="entry name" value="CENTROMERE PROTEIN P"/>
    <property type="match status" value="1"/>
</dbReference>
<accession>A0A8B8BGB6</accession>
<proteinExistence type="predicted"/>
<organism evidence="2 3">
    <name type="scientific">Crassostrea virginica</name>
    <name type="common">Eastern oyster</name>
    <dbReference type="NCBI Taxonomy" id="6565"/>
    <lineage>
        <taxon>Eukaryota</taxon>
        <taxon>Metazoa</taxon>
        <taxon>Spiralia</taxon>
        <taxon>Lophotrochozoa</taxon>
        <taxon>Mollusca</taxon>
        <taxon>Bivalvia</taxon>
        <taxon>Autobranchia</taxon>
        <taxon>Pteriomorphia</taxon>
        <taxon>Ostreida</taxon>
        <taxon>Ostreoidea</taxon>
        <taxon>Ostreidae</taxon>
        <taxon>Crassostrea</taxon>
    </lineage>
</organism>
<evidence type="ECO:0000313" key="2">
    <source>
        <dbReference type="Proteomes" id="UP000694844"/>
    </source>
</evidence>
<dbReference type="GO" id="GO:0034080">
    <property type="term" value="P:CENP-A containing chromatin assembly"/>
    <property type="evidence" value="ECO:0007669"/>
    <property type="project" value="InterPro"/>
</dbReference>
<dbReference type="GeneID" id="111110181"/>
<dbReference type="PANTHER" id="PTHR28577">
    <property type="entry name" value="CENTROMERE PROTEIN P"/>
    <property type="match status" value="1"/>
</dbReference>
<evidence type="ECO:0000256" key="1">
    <source>
        <dbReference type="SAM" id="Coils"/>
    </source>
</evidence>
<name>A0A8B8BGB6_CRAVI</name>
<reference evidence="3" key="1">
    <citation type="submission" date="2025-08" db="UniProtKB">
        <authorList>
            <consortium name="RefSeq"/>
        </authorList>
    </citation>
    <scope>IDENTIFICATION</scope>
    <source>
        <tissue evidence="3">Whole sample</tissue>
    </source>
</reference>
<dbReference type="GO" id="GO:0005634">
    <property type="term" value="C:nucleus"/>
    <property type="evidence" value="ECO:0007669"/>
    <property type="project" value="TreeGrafter"/>
</dbReference>
<dbReference type="AlphaFoldDB" id="A0A8B8BGB6"/>